<organism evidence="2 3">
    <name type="scientific">Camelliibacillus cellulosilyticus</name>
    <dbReference type="NCBI Taxonomy" id="2174486"/>
    <lineage>
        <taxon>Bacteria</taxon>
        <taxon>Bacillati</taxon>
        <taxon>Bacillota</taxon>
        <taxon>Bacilli</taxon>
        <taxon>Bacillales</taxon>
        <taxon>Sporolactobacillaceae</taxon>
        <taxon>Camelliibacillus</taxon>
    </lineage>
</organism>
<dbReference type="GO" id="GO:0016746">
    <property type="term" value="F:acyltransferase activity"/>
    <property type="evidence" value="ECO:0007669"/>
    <property type="project" value="UniProtKB-KW"/>
</dbReference>
<reference evidence="3" key="1">
    <citation type="journal article" date="2019" name="Int. J. Syst. Evol. Microbiol.">
        <title>The Global Catalogue of Microorganisms (GCM) 10K type strain sequencing project: providing services to taxonomists for standard genome sequencing and annotation.</title>
        <authorList>
            <consortium name="The Broad Institute Genomics Platform"/>
            <consortium name="The Broad Institute Genome Sequencing Center for Infectious Disease"/>
            <person name="Wu L."/>
            <person name="Ma J."/>
        </authorList>
    </citation>
    <scope>NUCLEOTIDE SEQUENCE [LARGE SCALE GENOMIC DNA]</scope>
    <source>
        <strain evidence="3">CGMCC 1.16306</strain>
    </source>
</reference>
<evidence type="ECO:0000313" key="2">
    <source>
        <dbReference type="EMBL" id="MFC4617908.1"/>
    </source>
</evidence>
<keyword evidence="3" id="KW-1185">Reference proteome</keyword>
<keyword evidence="2" id="KW-0012">Acyltransferase</keyword>
<dbReference type="CDD" id="cd04301">
    <property type="entry name" value="NAT_SF"/>
    <property type="match status" value="1"/>
</dbReference>
<dbReference type="InterPro" id="IPR017255">
    <property type="entry name" value="AcTrfase_GNAT_prd"/>
</dbReference>
<dbReference type="EMBL" id="JBHSFW010000001">
    <property type="protein sequence ID" value="MFC4617908.1"/>
    <property type="molecule type" value="Genomic_DNA"/>
</dbReference>
<keyword evidence="2" id="KW-0808">Transferase</keyword>
<dbReference type="PIRSF" id="PIRSF037663">
    <property type="entry name" value="Acetyltransf_GNAT_prd"/>
    <property type="match status" value="1"/>
</dbReference>
<dbReference type="PANTHER" id="PTHR43072:SF36">
    <property type="entry name" value="RIBOSOMAL-PROTEIN-ALANINE ACETYLTRANSFERASE"/>
    <property type="match status" value="1"/>
</dbReference>
<feature type="domain" description="N-acetyltransferase" evidence="1">
    <location>
        <begin position="1"/>
        <end position="145"/>
    </location>
</feature>
<name>A0ABV9GJ27_9BACL</name>
<accession>A0ABV9GJ27</accession>
<dbReference type="RefSeq" id="WP_376845527.1">
    <property type="nucleotide sequence ID" value="NZ_JBHSFW010000001.1"/>
</dbReference>
<dbReference type="Pfam" id="PF00583">
    <property type="entry name" value="Acetyltransf_1"/>
    <property type="match status" value="1"/>
</dbReference>
<dbReference type="SUPFAM" id="SSF55729">
    <property type="entry name" value="Acyl-CoA N-acyltransferases (Nat)"/>
    <property type="match status" value="1"/>
</dbReference>
<comment type="caution">
    <text evidence="2">The sequence shown here is derived from an EMBL/GenBank/DDBJ whole genome shotgun (WGS) entry which is preliminary data.</text>
</comment>
<dbReference type="PANTHER" id="PTHR43072">
    <property type="entry name" value="N-ACETYLTRANSFERASE"/>
    <property type="match status" value="1"/>
</dbReference>
<dbReference type="Proteomes" id="UP001596022">
    <property type="component" value="Unassembled WGS sequence"/>
</dbReference>
<gene>
    <name evidence="2" type="ORF">ACFO4N_04090</name>
</gene>
<dbReference type="EC" id="2.3.-.-" evidence="2"/>
<evidence type="ECO:0000313" key="3">
    <source>
        <dbReference type="Proteomes" id="UP001596022"/>
    </source>
</evidence>
<dbReference type="InterPro" id="IPR000182">
    <property type="entry name" value="GNAT_dom"/>
</dbReference>
<sequence>MKIRIAEPGDFKRVNAVLNDWWGGRSMSDKLPRLFFDHFHQTSFIAEANGALAGFLIGFLSPSQPDEAYIHFIGVHPDFRKEGLAKNLYHRFFNLAQADGRSVVKAITSPINKKSIAYHTRIGFECVPGDKKIEDTPVWTDYDGPGEDRVVFKIKIG</sequence>
<dbReference type="Gene3D" id="3.40.630.30">
    <property type="match status" value="1"/>
</dbReference>
<proteinExistence type="predicted"/>
<dbReference type="InterPro" id="IPR016181">
    <property type="entry name" value="Acyl_CoA_acyltransferase"/>
</dbReference>
<dbReference type="PROSITE" id="PS51186">
    <property type="entry name" value="GNAT"/>
    <property type="match status" value="1"/>
</dbReference>
<protein>
    <submittedName>
        <fullName evidence="2">GNAT family N-acetyltransferase</fullName>
        <ecNumber evidence="2">2.3.-.-</ecNumber>
    </submittedName>
</protein>
<evidence type="ECO:0000259" key="1">
    <source>
        <dbReference type="PROSITE" id="PS51186"/>
    </source>
</evidence>